<name>A0A0F8XS95_9ZZZZ</name>
<protein>
    <submittedName>
        <fullName evidence="1">Uncharacterized protein</fullName>
    </submittedName>
</protein>
<accession>A0A0F8XS95</accession>
<evidence type="ECO:0000313" key="1">
    <source>
        <dbReference type="EMBL" id="KKK64075.1"/>
    </source>
</evidence>
<reference evidence="1" key="1">
    <citation type="journal article" date="2015" name="Nature">
        <title>Complex archaea that bridge the gap between prokaryotes and eukaryotes.</title>
        <authorList>
            <person name="Spang A."/>
            <person name="Saw J.H."/>
            <person name="Jorgensen S.L."/>
            <person name="Zaremba-Niedzwiedzka K."/>
            <person name="Martijn J."/>
            <person name="Lind A.E."/>
            <person name="van Eijk R."/>
            <person name="Schleper C."/>
            <person name="Guy L."/>
            <person name="Ettema T.J."/>
        </authorList>
    </citation>
    <scope>NUCLEOTIDE SEQUENCE</scope>
</reference>
<gene>
    <name evidence="1" type="ORF">LCGC14_2987890</name>
</gene>
<comment type="caution">
    <text evidence="1">The sequence shown here is derived from an EMBL/GenBank/DDBJ whole genome shotgun (WGS) entry which is preliminary data.</text>
</comment>
<sequence>MPSVLVSLAGIGALMGVEMRDGALWIGGGTTHATVMREA</sequence>
<feature type="non-terminal residue" evidence="1">
    <location>
        <position position="39"/>
    </location>
</feature>
<dbReference type="AlphaFoldDB" id="A0A0F8XS95"/>
<organism evidence="1">
    <name type="scientific">marine sediment metagenome</name>
    <dbReference type="NCBI Taxonomy" id="412755"/>
    <lineage>
        <taxon>unclassified sequences</taxon>
        <taxon>metagenomes</taxon>
        <taxon>ecological metagenomes</taxon>
    </lineage>
</organism>
<proteinExistence type="predicted"/>
<dbReference type="EMBL" id="LAZR01061193">
    <property type="protein sequence ID" value="KKK64075.1"/>
    <property type="molecule type" value="Genomic_DNA"/>
</dbReference>